<organism evidence="1 2">
    <name type="scientific">Gimesia chilikensis</name>
    <dbReference type="NCBI Taxonomy" id="2605989"/>
    <lineage>
        <taxon>Bacteria</taxon>
        <taxon>Pseudomonadati</taxon>
        <taxon>Planctomycetota</taxon>
        <taxon>Planctomycetia</taxon>
        <taxon>Planctomycetales</taxon>
        <taxon>Planctomycetaceae</taxon>
        <taxon>Gimesia</taxon>
    </lineage>
</organism>
<dbReference type="PROSITE" id="PS50007">
    <property type="entry name" value="PIPLC_X_DOMAIN"/>
    <property type="match status" value="1"/>
</dbReference>
<dbReference type="SUPFAM" id="SSF53649">
    <property type="entry name" value="Alkaline phosphatase-like"/>
    <property type="match status" value="1"/>
</dbReference>
<evidence type="ECO:0000313" key="2">
    <source>
        <dbReference type="Proteomes" id="UP000320421"/>
    </source>
</evidence>
<protein>
    <recommendedName>
        <fullName evidence="3">DUF1501 domain-containing protein</fullName>
    </recommendedName>
</protein>
<dbReference type="Proteomes" id="UP000320421">
    <property type="component" value="Chromosome"/>
</dbReference>
<proteinExistence type="predicted"/>
<accession>A0A517PQ76</accession>
<sequence>MLKFLSAQSQQHSQTTRRDFLKLGTLGLAGLTLSDLLRLEAQAGIQHSRKAIINVHLDGGPPHMDTIDLKPEAPVEIRGEFQPISTSVPGIQLCELLPRMAAQADQFAFVRSLVGSAGAHDAFQCQSGFRKKDMQSVGGRPALGSVVSNLKGSPRDRAPLFVDLMQGRGQVRNSARPGFLGPSYQPFRPDISDLFERQLEKGMQNELKRLGEEHQVSLKLNPSLSLERLENRTTLLSELDTIRRKVDASGMMDAMDRFSQQAVSILTSGRLADALDLEQEDPAVLEKYSLGVASENQKFYTSEGPGATRKFLLARRMIEAGVRCVSISISDFDTHSSNFSRMRQLLPIVDHGLATLVSDLKERGMLDDVTIIAWGEFGRTPRINSKNGGRDHWPRVGPAILAGGGMRTGQVIGATDRTASAVTDRPVSYKDIFTTLYHNLGIDPHAITINDPHGRPQYLLDEGERLSELG</sequence>
<evidence type="ECO:0000313" key="1">
    <source>
        <dbReference type="EMBL" id="QDT21520.1"/>
    </source>
</evidence>
<gene>
    <name evidence="1" type="ORF">HG66A1_33220</name>
</gene>
<dbReference type="InterPro" id="IPR010869">
    <property type="entry name" value="DUF1501"/>
</dbReference>
<dbReference type="PANTHER" id="PTHR43737:SF1">
    <property type="entry name" value="DUF1501 DOMAIN-CONTAINING PROTEIN"/>
    <property type="match status" value="1"/>
</dbReference>
<name>A0A517PQ76_9PLAN</name>
<dbReference type="RefSeq" id="WP_145185971.1">
    <property type="nucleotide sequence ID" value="NZ_CP036266.1"/>
</dbReference>
<keyword evidence="2" id="KW-1185">Reference proteome</keyword>
<dbReference type="Gene3D" id="3.40.720.10">
    <property type="entry name" value="Alkaline Phosphatase, subunit A"/>
    <property type="match status" value="1"/>
</dbReference>
<dbReference type="EMBL" id="CP036266">
    <property type="protein sequence ID" value="QDT21520.1"/>
    <property type="molecule type" value="Genomic_DNA"/>
</dbReference>
<dbReference type="InterPro" id="IPR006311">
    <property type="entry name" value="TAT_signal"/>
</dbReference>
<dbReference type="PROSITE" id="PS51318">
    <property type="entry name" value="TAT"/>
    <property type="match status" value="1"/>
</dbReference>
<dbReference type="OrthoDB" id="127333at2"/>
<dbReference type="AlphaFoldDB" id="A0A517PQ76"/>
<dbReference type="Pfam" id="PF07394">
    <property type="entry name" value="DUF1501"/>
    <property type="match status" value="1"/>
</dbReference>
<evidence type="ECO:0008006" key="3">
    <source>
        <dbReference type="Google" id="ProtNLM"/>
    </source>
</evidence>
<dbReference type="PANTHER" id="PTHR43737">
    <property type="entry name" value="BLL7424 PROTEIN"/>
    <property type="match status" value="1"/>
</dbReference>
<reference evidence="1 2" key="1">
    <citation type="submission" date="2019-02" db="EMBL/GenBank/DDBJ databases">
        <title>Deep-cultivation of Planctomycetes and their phenomic and genomic characterization uncovers novel biology.</title>
        <authorList>
            <person name="Wiegand S."/>
            <person name="Jogler M."/>
            <person name="Boedeker C."/>
            <person name="Pinto D."/>
            <person name="Vollmers J."/>
            <person name="Rivas-Marin E."/>
            <person name="Kohn T."/>
            <person name="Peeters S.H."/>
            <person name="Heuer A."/>
            <person name="Rast P."/>
            <person name="Oberbeckmann S."/>
            <person name="Bunk B."/>
            <person name="Jeske O."/>
            <person name="Meyerdierks A."/>
            <person name="Storesund J.E."/>
            <person name="Kallscheuer N."/>
            <person name="Luecker S."/>
            <person name="Lage O.M."/>
            <person name="Pohl T."/>
            <person name="Merkel B.J."/>
            <person name="Hornburger P."/>
            <person name="Mueller R.-W."/>
            <person name="Bruemmer F."/>
            <person name="Labrenz M."/>
            <person name="Spormann A.M."/>
            <person name="Op den Camp H."/>
            <person name="Overmann J."/>
            <person name="Amann R."/>
            <person name="Jetten M.S.M."/>
            <person name="Mascher T."/>
            <person name="Medema M.H."/>
            <person name="Devos D.P."/>
            <person name="Kaster A.-K."/>
            <person name="Ovreas L."/>
            <person name="Rohde M."/>
            <person name="Galperin M.Y."/>
            <person name="Jogler C."/>
        </authorList>
    </citation>
    <scope>NUCLEOTIDE SEQUENCE [LARGE SCALE GENOMIC DNA]</scope>
    <source>
        <strain evidence="1 2">HG66A1</strain>
    </source>
</reference>
<dbReference type="InterPro" id="IPR017850">
    <property type="entry name" value="Alkaline_phosphatase_core_sf"/>
</dbReference>